<protein>
    <submittedName>
        <fullName evidence="2">Uncharacterized protein</fullName>
    </submittedName>
</protein>
<reference evidence="2" key="1">
    <citation type="submission" date="2024-06" db="EMBL/GenBank/DDBJ databases">
        <authorList>
            <consortium name="consrtm"/>
            <person name="Uemura M."/>
            <person name="Terahara T."/>
        </authorList>
    </citation>
    <scope>NUCLEOTIDE SEQUENCE</scope>
    <source>
        <strain evidence="2">KM77-8</strain>
    </source>
</reference>
<feature type="compositionally biased region" description="Low complexity" evidence="1">
    <location>
        <begin position="141"/>
        <end position="151"/>
    </location>
</feature>
<proteinExistence type="predicted"/>
<feature type="compositionally biased region" description="Basic and acidic residues" evidence="1">
    <location>
        <begin position="69"/>
        <end position="86"/>
    </location>
</feature>
<accession>A0AAT9I010</accession>
<feature type="compositionally biased region" description="Gly residues" evidence="1">
    <location>
        <begin position="126"/>
        <end position="140"/>
    </location>
</feature>
<feature type="region of interest" description="Disordered" evidence="1">
    <location>
        <begin position="30"/>
        <end position="151"/>
    </location>
</feature>
<feature type="compositionally biased region" description="Low complexity" evidence="1">
    <location>
        <begin position="87"/>
        <end position="103"/>
    </location>
</feature>
<organism evidence="2">
    <name type="scientific">Streptomyces haneummycinicus</name>
    <dbReference type="NCBI Taxonomy" id="3074435"/>
    <lineage>
        <taxon>Bacteria</taxon>
        <taxon>Bacillati</taxon>
        <taxon>Actinomycetota</taxon>
        <taxon>Actinomycetes</taxon>
        <taxon>Kitasatosporales</taxon>
        <taxon>Streptomycetaceae</taxon>
        <taxon>Streptomyces</taxon>
    </lineage>
</organism>
<reference evidence="2" key="2">
    <citation type="submission" date="2024-07" db="EMBL/GenBank/DDBJ databases">
        <title>Streptomyces haneummycinica sp. nov., a new antibiotic-producing actinobacterium isolated from marine sediment.</title>
        <authorList>
            <person name="Uemura M."/>
            <person name="Hamada M."/>
            <person name="Hirano S."/>
            <person name="Kobayashi K."/>
            <person name="Ohshiro T."/>
            <person name="Kobayashi T."/>
            <person name="Terahara T."/>
        </authorList>
    </citation>
    <scope>NUCLEOTIDE SEQUENCE</scope>
    <source>
        <strain evidence="2">KM77-8</strain>
    </source>
</reference>
<gene>
    <name evidence="2" type="ORF">SHKM778_92230</name>
</gene>
<evidence type="ECO:0000256" key="1">
    <source>
        <dbReference type="SAM" id="MobiDB-lite"/>
    </source>
</evidence>
<dbReference type="AlphaFoldDB" id="A0AAT9I010"/>
<dbReference type="EMBL" id="AP035768">
    <property type="protein sequence ID" value="BFO22835.1"/>
    <property type="molecule type" value="Genomic_DNA"/>
</dbReference>
<name>A0AAT9I010_9ACTN</name>
<sequence>MGVAPGAGGRPGGHLLQCLADDRRAVDAEQFPGAEEMLEGVPDPGQEREPGAEDLGISGRFGHRGKPGIRRDPPHDGTAHGREHGRVGAAGVHPPVPAQQPVAQGGGGGGEGRGARGDAGVVRDIGGPGRLRGAGAGHGRGSSAAGEPGGD</sequence>
<evidence type="ECO:0000313" key="2">
    <source>
        <dbReference type="EMBL" id="BFO22835.1"/>
    </source>
</evidence>